<dbReference type="EMBL" id="JADQDM010000008">
    <property type="protein sequence ID" value="MBF9222567.1"/>
    <property type="molecule type" value="Genomic_DNA"/>
</dbReference>
<comment type="caution">
    <text evidence="2">The sequence shown here is derived from an EMBL/GenBank/DDBJ whole genome shotgun (WGS) entry which is preliminary data.</text>
</comment>
<dbReference type="PANTHER" id="PTHR35580:SF1">
    <property type="entry name" value="PHYTASE-LIKE DOMAIN-CONTAINING PROTEIN"/>
    <property type="match status" value="1"/>
</dbReference>
<feature type="signal peptide" evidence="1">
    <location>
        <begin position="1"/>
        <end position="25"/>
    </location>
</feature>
<keyword evidence="3" id="KW-1185">Reference proteome</keyword>
<keyword evidence="1" id="KW-0732">Signal</keyword>
<gene>
    <name evidence="2" type="ORF">I2H31_15795</name>
</gene>
<evidence type="ECO:0000313" key="2">
    <source>
        <dbReference type="EMBL" id="MBF9222567.1"/>
    </source>
</evidence>
<evidence type="ECO:0000256" key="1">
    <source>
        <dbReference type="SAM" id="SignalP"/>
    </source>
</evidence>
<sequence>MPLFTLRLRALLILLLLLGAAPAWTQPTWQWASKGLAGSSASESYATALATDAAGNTVVTGNFYGTLTLGATTLVSAGNADIFVARLDAAGQWTQAARAGGAGNDFPHGLLVEASGAVAVVGEFAGTASFGGLALTSAGGADAFVARLGTGGQWTQAVRAGGAGADAAYGAAPGGPSDLLIAGNFEGSAGFGSLPLSSAGGSDVFVARLTPGGTWSQAARAGGGSSDYCYGLAVDAGGNAFVAGYFLNTADFGATILTSAGGPDAFVARLNPSLQWTQAVRAGGADNDFGMALRLDAAGNVVLAGYFNGSAAFGATALTSAGGPDVFVARLSPTLQWTQAVRAGGTNNDVALALAVDAAGTATVAGVFRGSTAFGATSLASAGGNDVFVARLNPAGQWMQAVQGGGSEEDYAYALTTNGSEATVSGYFMGNATRFGSTTLPGSGPSIQVAYVAHLTGLVTAARAAAPAEVFTLAPNPAATQVRLSWPEATAAPRPVLVLDNLGREVRRQLLPARATSVALDVQALAPGLYFVRCGAATGKLVVE</sequence>
<dbReference type="RefSeq" id="WP_196294016.1">
    <property type="nucleotide sequence ID" value="NZ_JADQDM010000008.1"/>
</dbReference>
<dbReference type="PANTHER" id="PTHR35580">
    <property type="entry name" value="CELL SURFACE GLYCOPROTEIN (S-LAYER PROTEIN)-LIKE PROTEIN"/>
    <property type="match status" value="1"/>
</dbReference>
<feature type="chain" id="PRO_5047249915" evidence="1">
    <location>
        <begin position="26"/>
        <end position="544"/>
    </location>
</feature>
<dbReference type="InterPro" id="IPR052918">
    <property type="entry name" value="Motility_Chemotaxis_Reg"/>
</dbReference>
<protein>
    <submittedName>
        <fullName evidence="2">T9SS type A sorting domain-containing protein</fullName>
    </submittedName>
</protein>
<evidence type="ECO:0000313" key="3">
    <source>
        <dbReference type="Proteomes" id="UP000618931"/>
    </source>
</evidence>
<dbReference type="Proteomes" id="UP000618931">
    <property type="component" value="Unassembled WGS sequence"/>
</dbReference>
<reference evidence="2 3" key="1">
    <citation type="submission" date="2020-11" db="EMBL/GenBank/DDBJ databases">
        <authorList>
            <person name="Kim M.K."/>
        </authorList>
    </citation>
    <scope>NUCLEOTIDE SEQUENCE [LARGE SCALE GENOMIC DNA]</scope>
    <source>
        <strain evidence="2 3">BT662</strain>
    </source>
</reference>
<accession>A0ABS0I6G5</accession>
<name>A0ABS0I6G5_9BACT</name>
<organism evidence="2 3">
    <name type="scientific">Hymenobacter ruricola</name>
    <dbReference type="NCBI Taxonomy" id="2791023"/>
    <lineage>
        <taxon>Bacteria</taxon>
        <taxon>Pseudomonadati</taxon>
        <taxon>Bacteroidota</taxon>
        <taxon>Cytophagia</taxon>
        <taxon>Cytophagales</taxon>
        <taxon>Hymenobacteraceae</taxon>
        <taxon>Hymenobacter</taxon>
    </lineage>
</organism>
<proteinExistence type="predicted"/>